<evidence type="ECO:0000256" key="2">
    <source>
        <dbReference type="ARBA" id="ARBA00022801"/>
    </source>
</evidence>
<dbReference type="SMART" id="SM00646">
    <property type="entry name" value="Ami_3"/>
    <property type="match status" value="1"/>
</dbReference>
<dbReference type="GeneID" id="78513184"/>
<dbReference type="Proteomes" id="UP000000333">
    <property type="component" value="Chromosome"/>
</dbReference>
<feature type="repeat" description="Cell wall-binding" evidence="3">
    <location>
        <begin position="379"/>
        <end position="398"/>
    </location>
</feature>
<dbReference type="InterPro" id="IPR002901">
    <property type="entry name" value="MGlyc_endo_b_GlcNAc-like_dom"/>
</dbReference>
<dbReference type="Gene3D" id="2.10.270.10">
    <property type="entry name" value="Cholin Binding"/>
    <property type="match status" value="4"/>
</dbReference>
<accession>E1QZA5</accession>
<reference evidence="6 7" key="1">
    <citation type="journal article" date="2010" name="Stand. Genomic Sci.">
        <title>Complete genome sequence of Olsenella uli type strain (VPI D76D-27C).</title>
        <authorList>
            <person name="Goker M."/>
            <person name="Held B."/>
            <person name="Lucas S."/>
            <person name="Nolan M."/>
            <person name="Yasawong M."/>
            <person name="Glavina Del Rio T."/>
            <person name="Tice H."/>
            <person name="Cheng J.F."/>
            <person name="Bruce D."/>
            <person name="Detter J.C."/>
            <person name="Tapia R."/>
            <person name="Han C."/>
            <person name="Goodwin L."/>
            <person name="Pitluck S."/>
            <person name="Liolios K."/>
            <person name="Ivanova N."/>
            <person name="Mavromatis K."/>
            <person name="Mikhailova N."/>
            <person name="Pati A."/>
            <person name="Chen A."/>
            <person name="Palaniappan K."/>
            <person name="Land M."/>
            <person name="Hauser L."/>
            <person name="Chang Y.J."/>
            <person name="Jeffries C.D."/>
            <person name="Rohde M."/>
            <person name="Sikorski J."/>
            <person name="Pukall R."/>
            <person name="Woyke T."/>
            <person name="Bristow J."/>
            <person name="Eisen J.A."/>
            <person name="Markowitz V."/>
            <person name="Hugenholtz P."/>
            <person name="Kyrpides N.C."/>
            <person name="Klenk H.P."/>
            <person name="Lapidus A."/>
        </authorList>
    </citation>
    <scope>NUCLEOTIDE SEQUENCE [LARGE SCALE GENOMIC DNA]</scope>
    <source>
        <strain evidence="7">ATCC 49627 / DSM 7084 / CIP 109912 / JCM 12494 / NCIMB 702895 / VPI D76D-27C</strain>
    </source>
</reference>
<dbReference type="CAZy" id="GH73">
    <property type="family name" value="Glycoside Hydrolase Family 73"/>
</dbReference>
<dbReference type="AlphaFoldDB" id="E1QZA5"/>
<evidence type="ECO:0000256" key="3">
    <source>
        <dbReference type="PROSITE-ProRule" id="PRU00591"/>
    </source>
</evidence>
<keyword evidence="4" id="KW-0732">Signal</keyword>
<feature type="repeat" description="Cell wall-binding" evidence="3">
    <location>
        <begin position="399"/>
        <end position="418"/>
    </location>
</feature>
<evidence type="ECO:0000313" key="7">
    <source>
        <dbReference type="Proteomes" id="UP000000333"/>
    </source>
</evidence>
<feature type="signal peptide" evidence="4">
    <location>
        <begin position="1"/>
        <end position="27"/>
    </location>
</feature>
<dbReference type="SUPFAM" id="SSF53187">
    <property type="entry name" value="Zn-dependent exopeptidases"/>
    <property type="match status" value="1"/>
</dbReference>
<organism evidence="6 7">
    <name type="scientific">Olsenella uli (strain ATCC 49627 / DSM 7084 / CCUG 31166 / CIP 109912 / JCM 12494 / LMG 11480 / NCIMB 702895 / VPI D76D-27C)</name>
    <name type="common">Lactobacillus uli</name>
    <dbReference type="NCBI Taxonomy" id="633147"/>
    <lineage>
        <taxon>Bacteria</taxon>
        <taxon>Bacillati</taxon>
        <taxon>Actinomycetota</taxon>
        <taxon>Coriobacteriia</taxon>
        <taxon>Coriobacteriales</taxon>
        <taxon>Atopobiaceae</taxon>
        <taxon>Olsenella</taxon>
    </lineage>
</organism>
<dbReference type="GO" id="GO:0009253">
    <property type="term" value="P:peptidoglycan catabolic process"/>
    <property type="evidence" value="ECO:0007669"/>
    <property type="project" value="InterPro"/>
</dbReference>
<evidence type="ECO:0000313" key="6">
    <source>
        <dbReference type="EMBL" id="ADK67719.1"/>
    </source>
</evidence>
<dbReference type="Gene3D" id="3.40.630.40">
    <property type="entry name" value="Zn-dependent exopeptidases"/>
    <property type="match status" value="1"/>
</dbReference>
<feature type="repeat" description="Cell wall-binding" evidence="3">
    <location>
        <begin position="561"/>
        <end position="580"/>
    </location>
</feature>
<evidence type="ECO:0000256" key="4">
    <source>
        <dbReference type="SAM" id="SignalP"/>
    </source>
</evidence>
<dbReference type="Pfam" id="PF01520">
    <property type="entry name" value="Amidase_3"/>
    <property type="match status" value="1"/>
</dbReference>
<dbReference type="PANTHER" id="PTHR30404">
    <property type="entry name" value="N-ACETYLMURAMOYL-L-ALANINE AMIDASE"/>
    <property type="match status" value="1"/>
</dbReference>
<dbReference type="CDD" id="cd02696">
    <property type="entry name" value="MurNAc-LAA"/>
    <property type="match status" value="1"/>
</dbReference>
<evidence type="ECO:0000256" key="1">
    <source>
        <dbReference type="ARBA" id="ARBA00022737"/>
    </source>
</evidence>
<feature type="repeat" description="Cell wall-binding" evidence="3">
    <location>
        <begin position="481"/>
        <end position="500"/>
    </location>
</feature>
<dbReference type="EMBL" id="CP002106">
    <property type="protein sequence ID" value="ADK67719.1"/>
    <property type="molecule type" value="Genomic_DNA"/>
</dbReference>
<dbReference type="SUPFAM" id="SSF69360">
    <property type="entry name" value="Cell wall binding repeat"/>
    <property type="match status" value="2"/>
</dbReference>
<dbReference type="Pfam" id="PF01473">
    <property type="entry name" value="Choline_bind_1"/>
    <property type="match status" value="6"/>
</dbReference>
<dbReference type="InterPro" id="IPR050695">
    <property type="entry name" value="N-acetylmuramoyl_amidase_3"/>
</dbReference>
<dbReference type="PROSITE" id="PS51170">
    <property type="entry name" value="CW"/>
    <property type="match status" value="10"/>
</dbReference>
<dbReference type="STRING" id="633147.Olsu_0604"/>
<keyword evidence="2 6" id="KW-0378">Hydrolase</keyword>
<sequence length="796" mass="86575">MRSRRASLLLVALVLVTVLGLPSLAWAIDAGDAETAPVSDEDIEAISTALQPPAMGVRSLRSTGSSSTGDFVVAIDAGHGGNDPGALGNGMRESDLTLRMAQAARDELVRNGVNVCMIREGDTYVFSPNVSLELQARTTKAHNAGADVYVSLHINSGGGSGAEVWYPRTDISYRPECGTTGRGLAGTVLSRLTDGSPFGIRRRGIFERKNVESTYPDGSLSDWYAVIRHSREYGFPGIIVEHGFIDNYSDAVNLNRYAEAMGRADADAVIDYFGLGYRWVRSEDGQHWMLKGGAGYVYNAWKHVGNAWYYFDDNGYALTGRQSIGGAQYWFDDSCAMVTGWSYIDGSWYYFADSGAMQTGWQKLGGLWYYLDPSTGAMLSGWQQIDGSRYYLSDSGSMLTGWQLVDGSWYYLEPSGAMATGWHFLGGLWYYLDPSTGAMARGWAWDGTGWYWLDGSGAMFRDGWKLIGGSWYLFEKSGAMQTGWRLVGGVWYYLSPSGAMATGWQNVDGSWYWFGSSGAMATGWQHINGIWYYLGSSGAMQTGWQRINGPWYYLEPSGAMAIGWRQIDGSWYYLGSSGAMVTGWMWDGAVWWQLGSSGAWSGVSQRSQSIMGSSTVSADQMAAAYRAAVGAATYPSATYAPEGAETIDRFCQILLEEARTEGVRAEVAFMQAMLETGWLKFGGDVCPEQCNFAGIGAVGGGVHGNDFRMDLNGDGASDGVRAGLRAQVQHLKAYASASALVNPCIDPRYHYVNHGSITDVQGLGIPDYPQGIGWAGSAGYGMDIVSLENRYFGLGY</sequence>
<dbReference type="GO" id="GO:0008745">
    <property type="term" value="F:N-acetylmuramoyl-L-alanine amidase activity"/>
    <property type="evidence" value="ECO:0007669"/>
    <property type="project" value="InterPro"/>
</dbReference>
<protein>
    <submittedName>
        <fullName evidence="6">Cell wall hydrolase/autolysin</fullName>
    </submittedName>
</protein>
<feature type="domain" description="MurNAc-LAA" evidence="5">
    <location>
        <begin position="138"/>
        <end position="270"/>
    </location>
</feature>
<feature type="repeat" description="Cell wall-binding" evidence="3">
    <location>
        <begin position="521"/>
        <end position="540"/>
    </location>
</feature>
<proteinExistence type="predicted"/>
<keyword evidence="7" id="KW-1185">Reference proteome</keyword>
<feature type="chain" id="PRO_5003150474" evidence="4">
    <location>
        <begin position="28"/>
        <end position="796"/>
    </location>
</feature>
<keyword evidence="1" id="KW-0677">Repeat</keyword>
<feature type="repeat" description="Cell wall-binding" evidence="3">
    <location>
        <begin position="541"/>
        <end position="560"/>
    </location>
</feature>
<evidence type="ECO:0000259" key="5">
    <source>
        <dbReference type="SMART" id="SM00646"/>
    </source>
</evidence>
<dbReference type="HOGENOM" id="CLU_352965_0_0_11"/>
<dbReference type="RefSeq" id="WP_013251471.1">
    <property type="nucleotide sequence ID" value="NC_014363.1"/>
</dbReference>
<feature type="repeat" description="Cell wall-binding" evidence="3">
    <location>
        <begin position="358"/>
        <end position="377"/>
    </location>
</feature>
<dbReference type="PANTHER" id="PTHR30404:SF0">
    <property type="entry name" value="N-ACETYLMURAMOYL-L-ALANINE AMIDASE AMIC"/>
    <property type="match status" value="1"/>
</dbReference>
<name>E1QZA5_OLSUV</name>
<dbReference type="Pfam" id="PF01832">
    <property type="entry name" value="Glucosaminidase"/>
    <property type="match status" value="1"/>
</dbReference>
<dbReference type="KEGG" id="ols:Olsu_0604"/>
<dbReference type="OrthoDB" id="514320at2"/>
<feature type="repeat" description="Cell wall-binding" evidence="3">
    <location>
        <begin position="501"/>
        <end position="520"/>
    </location>
</feature>
<dbReference type="Pfam" id="PF19127">
    <property type="entry name" value="Choline_bind_3"/>
    <property type="match status" value="3"/>
</dbReference>
<dbReference type="GO" id="GO:0030288">
    <property type="term" value="C:outer membrane-bounded periplasmic space"/>
    <property type="evidence" value="ECO:0007669"/>
    <property type="project" value="TreeGrafter"/>
</dbReference>
<feature type="repeat" description="Cell wall-binding" evidence="3">
    <location>
        <begin position="298"/>
        <end position="317"/>
    </location>
</feature>
<dbReference type="GO" id="GO:0004040">
    <property type="term" value="F:amidase activity"/>
    <property type="evidence" value="ECO:0007669"/>
    <property type="project" value="InterPro"/>
</dbReference>
<dbReference type="eggNOG" id="COG0860">
    <property type="taxonomic scope" value="Bacteria"/>
</dbReference>
<feature type="repeat" description="Cell wall-binding" evidence="3">
    <location>
        <begin position="338"/>
        <end position="357"/>
    </location>
</feature>
<dbReference type="InterPro" id="IPR018337">
    <property type="entry name" value="Cell_wall/Cho-bd_repeat"/>
</dbReference>
<dbReference type="InterPro" id="IPR002508">
    <property type="entry name" value="MurNAc-LAA_cat"/>
</dbReference>
<gene>
    <name evidence="6" type="ordered locus">Olsu_0604</name>
</gene>
<dbReference type="eggNOG" id="COG5263">
    <property type="taxonomic scope" value="Bacteria"/>
</dbReference>